<dbReference type="EC" id="1.1.1.133" evidence="3 6"/>
<evidence type="ECO:0000259" key="7">
    <source>
        <dbReference type="Pfam" id="PF04321"/>
    </source>
</evidence>
<keyword evidence="6" id="KW-0521">NADP</keyword>
<dbReference type="PANTHER" id="PTHR10491:SF4">
    <property type="entry name" value="METHIONINE ADENOSYLTRANSFERASE 2 SUBUNIT BETA"/>
    <property type="match status" value="1"/>
</dbReference>
<organism evidence="8 9">
    <name type="scientific">Albidovulum sediminis</name>
    <dbReference type="NCBI Taxonomy" id="3066345"/>
    <lineage>
        <taxon>Bacteria</taxon>
        <taxon>Pseudomonadati</taxon>
        <taxon>Pseudomonadota</taxon>
        <taxon>Alphaproteobacteria</taxon>
        <taxon>Rhodobacterales</taxon>
        <taxon>Paracoccaceae</taxon>
        <taxon>Albidovulum</taxon>
    </lineage>
</organism>
<dbReference type="SUPFAM" id="SSF51735">
    <property type="entry name" value="NAD(P)-binding Rossmann-fold domains"/>
    <property type="match status" value="1"/>
</dbReference>
<dbReference type="CDD" id="cd05254">
    <property type="entry name" value="dTDP_HR_like_SDR_e"/>
    <property type="match status" value="1"/>
</dbReference>
<comment type="caution">
    <text evidence="8">The sequence shown here is derived from an EMBL/GenBank/DDBJ whole genome shotgun (WGS) entry which is preliminary data.</text>
</comment>
<comment type="catalytic activity">
    <reaction evidence="5 6">
        <text>dTDP-beta-L-rhamnose + NADP(+) = dTDP-4-dehydro-beta-L-rhamnose + NADPH + H(+)</text>
        <dbReference type="Rhea" id="RHEA:21796"/>
        <dbReference type="ChEBI" id="CHEBI:15378"/>
        <dbReference type="ChEBI" id="CHEBI:57510"/>
        <dbReference type="ChEBI" id="CHEBI:57783"/>
        <dbReference type="ChEBI" id="CHEBI:58349"/>
        <dbReference type="ChEBI" id="CHEBI:62830"/>
        <dbReference type="EC" id="1.1.1.133"/>
    </reaction>
</comment>
<dbReference type="InterPro" id="IPR005913">
    <property type="entry name" value="dTDP_dehydrorham_reduct"/>
</dbReference>
<comment type="cofactor">
    <cofactor evidence="6">
        <name>Mg(2+)</name>
        <dbReference type="ChEBI" id="CHEBI:18420"/>
    </cofactor>
    <text evidence="6">Binds 1 Mg(2+) ion per monomer.</text>
</comment>
<dbReference type="Gene3D" id="3.90.25.10">
    <property type="entry name" value="UDP-galactose 4-epimerase, domain 1"/>
    <property type="match status" value="1"/>
</dbReference>
<sequence>MHLLIFGKTGQVARELAREAGARGFRAEFLGRDAADLTAPDACAAAIAATGAEVIVNAAAYTAVDAAEADRATAQAVNADAPGAMARAAAARGLPFLHVSTDYVFDGTADRPWREDDPVAPLGVYGATKLDGERQVAAAGGPHAILRTSWVFSAHGKNFVKTMLRLGRERPELSVVDDQKGGPTPAADIARALLTLAEGILAGRPGGLYHFAGAPTVSWADFADAIFDAAALPHRPLVHRIATSAYPTPARRPLHSALDCARIRDLHGIEQPDWQRGLAEVVKELETAQ</sequence>
<protein>
    <recommendedName>
        <fullName evidence="4 6">dTDP-4-dehydrorhamnose reductase</fullName>
        <ecNumber evidence="3 6">1.1.1.133</ecNumber>
    </recommendedName>
</protein>
<dbReference type="Gene3D" id="3.40.50.720">
    <property type="entry name" value="NAD(P)-binding Rossmann-like Domain"/>
    <property type="match status" value="1"/>
</dbReference>
<evidence type="ECO:0000256" key="2">
    <source>
        <dbReference type="ARBA" id="ARBA00010944"/>
    </source>
</evidence>
<evidence type="ECO:0000256" key="6">
    <source>
        <dbReference type="RuleBase" id="RU364082"/>
    </source>
</evidence>
<dbReference type="GO" id="GO:0008831">
    <property type="term" value="F:dTDP-4-dehydrorhamnose reductase activity"/>
    <property type="evidence" value="ECO:0007669"/>
    <property type="project" value="UniProtKB-EC"/>
</dbReference>
<dbReference type="InterPro" id="IPR036291">
    <property type="entry name" value="NAD(P)-bd_dom_sf"/>
</dbReference>
<evidence type="ECO:0000256" key="4">
    <source>
        <dbReference type="ARBA" id="ARBA00017099"/>
    </source>
</evidence>
<dbReference type="RefSeq" id="WP_261495541.1">
    <property type="nucleotide sequence ID" value="NZ_JAOCQF010000001.1"/>
</dbReference>
<dbReference type="PANTHER" id="PTHR10491">
    <property type="entry name" value="DTDP-4-DEHYDRORHAMNOSE REDUCTASE"/>
    <property type="match status" value="1"/>
</dbReference>
<evidence type="ECO:0000256" key="5">
    <source>
        <dbReference type="ARBA" id="ARBA00048200"/>
    </source>
</evidence>
<dbReference type="Proteomes" id="UP001205601">
    <property type="component" value="Unassembled WGS sequence"/>
</dbReference>
<accession>A0ABT2NPQ6</accession>
<evidence type="ECO:0000313" key="8">
    <source>
        <dbReference type="EMBL" id="MCT8329939.1"/>
    </source>
</evidence>
<proteinExistence type="inferred from homology"/>
<dbReference type="InterPro" id="IPR029903">
    <property type="entry name" value="RmlD-like-bd"/>
</dbReference>
<evidence type="ECO:0000256" key="3">
    <source>
        <dbReference type="ARBA" id="ARBA00012929"/>
    </source>
</evidence>
<evidence type="ECO:0000256" key="1">
    <source>
        <dbReference type="ARBA" id="ARBA00004781"/>
    </source>
</evidence>
<dbReference type="NCBIfam" id="TIGR01214">
    <property type="entry name" value="rmlD"/>
    <property type="match status" value="1"/>
</dbReference>
<comment type="similarity">
    <text evidence="2 6">Belongs to the dTDP-4-dehydrorhamnose reductase family.</text>
</comment>
<comment type="pathway">
    <text evidence="1 6">Carbohydrate biosynthesis; dTDP-L-rhamnose biosynthesis.</text>
</comment>
<evidence type="ECO:0000313" key="9">
    <source>
        <dbReference type="Proteomes" id="UP001205601"/>
    </source>
</evidence>
<feature type="domain" description="RmlD-like substrate binding" evidence="7">
    <location>
        <begin position="1"/>
        <end position="285"/>
    </location>
</feature>
<dbReference type="Pfam" id="PF04321">
    <property type="entry name" value="RmlD_sub_bind"/>
    <property type="match status" value="1"/>
</dbReference>
<gene>
    <name evidence="8" type="primary">rfbD</name>
    <name evidence="8" type="ORF">N5I32_10470</name>
</gene>
<name>A0ABT2NPQ6_9RHOB</name>
<reference evidence="9" key="1">
    <citation type="submission" date="2023-07" db="EMBL/GenBank/DDBJ databases">
        <title>Defluviimonas sediminis sp. nov., isolated from mangrove sediment.</title>
        <authorList>
            <person name="Liu L."/>
            <person name="Li J."/>
            <person name="Huang Y."/>
            <person name="Pan J."/>
            <person name="Li M."/>
        </authorList>
    </citation>
    <scope>NUCLEOTIDE SEQUENCE [LARGE SCALE GENOMIC DNA]</scope>
    <source>
        <strain evidence="9">FT324</strain>
    </source>
</reference>
<comment type="function">
    <text evidence="6">Catalyzes the reduction of dTDP-6-deoxy-L-lyxo-4-hexulose to yield dTDP-L-rhamnose.</text>
</comment>
<keyword evidence="6 8" id="KW-0560">Oxidoreductase</keyword>
<dbReference type="EMBL" id="JAOCQF010000001">
    <property type="protein sequence ID" value="MCT8329939.1"/>
    <property type="molecule type" value="Genomic_DNA"/>
</dbReference>
<keyword evidence="9" id="KW-1185">Reference proteome</keyword>